<name>F0ZJ61_DICPU</name>
<dbReference type="VEuPathDB" id="AmoebaDB:DICPUDRAFT_91916"/>
<dbReference type="Proteomes" id="UP000001064">
    <property type="component" value="Unassembled WGS sequence"/>
</dbReference>
<gene>
    <name evidence="1" type="ORF">DICPUDRAFT_91916</name>
</gene>
<dbReference type="EMBL" id="GL871040">
    <property type="protein sequence ID" value="EGC36021.1"/>
    <property type="molecule type" value="Genomic_DNA"/>
</dbReference>
<proteinExistence type="predicted"/>
<dbReference type="RefSeq" id="XP_003287459.1">
    <property type="nucleotide sequence ID" value="XM_003287411.1"/>
</dbReference>
<protein>
    <submittedName>
        <fullName evidence="1">Expressed protein</fullName>
    </submittedName>
</protein>
<evidence type="ECO:0000313" key="1">
    <source>
        <dbReference type="EMBL" id="EGC36021.1"/>
    </source>
</evidence>
<dbReference type="KEGG" id="dpp:DICPUDRAFT_91916"/>
<dbReference type="GeneID" id="10500332"/>
<keyword evidence="2" id="KW-1185">Reference proteome</keyword>
<sequence>MVFYWQNQLKMEKFVQLINVSTNQINKVNLKKIHSHIYYFWVVSLSYPQSFTTLTQRIYFMKNQLKDMIFFSNN</sequence>
<dbReference type="AlphaFoldDB" id="F0ZJ61"/>
<organism evidence="1 2">
    <name type="scientific">Dictyostelium purpureum</name>
    <name type="common">Slime mold</name>
    <dbReference type="NCBI Taxonomy" id="5786"/>
    <lineage>
        <taxon>Eukaryota</taxon>
        <taxon>Amoebozoa</taxon>
        <taxon>Evosea</taxon>
        <taxon>Eumycetozoa</taxon>
        <taxon>Dictyostelia</taxon>
        <taxon>Dictyosteliales</taxon>
        <taxon>Dictyosteliaceae</taxon>
        <taxon>Dictyostelium</taxon>
    </lineage>
</organism>
<reference evidence="2" key="1">
    <citation type="journal article" date="2011" name="Genome Biol.">
        <title>Comparative genomics of the social amoebae Dictyostelium discoideum and Dictyostelium purpureum.</title>
        <authorList>
            <consortium name="US DOE Joint Genome Institute (JGI-PGF)"/>
            <person name="Sucgang R."/>
            <person name="Kuo A."/>
            <person name="Tian X."/>
            <person name="Salerno W."/>
            <person name="Parikh A."/>
            <person name="Feasley C.L."/>
            <person name="Dalin E."/>
            <person name="Tu H."/>
            <person name="Huang E."/>
            <person name="Barry K."/>
            <person name="Lindquist E."/>
            <person name="Shapiro H."/>
            <person name="Bruce D."/>
            <person name="Schmutz J."/>
            <person name="Salamov A."/>
            <person name="Fey P."/>
            <person name="Gaudet P."/>
            <person name="Anjard C."/>
            <person name="Babu M.M."/>
            <person name="Basu S."/>
            <person name="Bushmanova Y."/>
            <person name="van der Wel H."/>
            <person name="Katoh-Kurasawa M."/>
            <person name="Dinh C."/>
            <person name="Coutinho P.M."/>
            <person name="Saito T."/>
            <person name="Elias M."/>
            <person name="Schaap P."/>
            <person name="Kay R.R."/>
            <person name="Henrissat B."/>
            <person name="Eichinger L."/>
            <person name="Rivero F."/>
            <person name="Putnam N.H."/>
            <person name="West C.M."/>
            <person name="Loomis W.F."/>
            <person name="Chisholm R.L."/>
            <person name="Shaulsky G."/>
            <person name="Strassmann J.E."/>
            <person name="Queller D.C."/>
            <person name="Kuspa A."/>
            <person name="Grigoriev I.V."/>
        </authorList>
    </citation>
    <scope>NUCLEOTIDE SEQUENCE [LARGE SCALE GENOMIC DNA]</scope>
    <source>
        <strain evidence="2">QSDP1</strain>
    </source>
</reference>
<accession>F0ZJ61</accession>
<dbReference type="InParanoid" id="F0ZJ61"/>
<evidence type="ECO:0000313" key="2">
    <source>
        <dbReference type="Proteomes" id="UP000001064"/>
    </source>
</evidence>